<feature type="transmembrane region" description="Helical" evidence="5">
    <location>
        <begin position="189"/>
        <end position="206"/>
    </location>
</feature>
<feature type="transmembrane region" description="Helical" evidence="5">
    <location>
        <begin position="12"/>
        <end position="35"/>
    </location>
</feature>
<dbReference type="PANTHER" id="PTHR23051">
    <property type="entry name" value="SOLUTE CARRIER FAMILY 35, MEMBER F5"/>
    <property type="match status" value="1"/>
</dbReference>
<evidence type="ECO:0000313" key="9">
    <source>
        <dbReference type="Proteomes" id="UP001623330"/>
    </source>
</evidence>
<feature type="transmembrane region" description="Helical" evidence="5">
    <location>
        <begin position="47"/>
        <end position="66"/>
    </location>
</feature>
<keyword evidence="4 5" id="KW-0472">Membrane</keyword>
<protein>
    <submittedName>
        <fullName evidence="8">Thiamine-repressible mitochondrial transport protein THI74</fullName>
    </submittedName>
</protein>
<feature type="transmembrane region" description="Helical" evidence="5">
    <location>
        <begin position="335"/>
        <end position="355"/>
    </location>
</feature>
<dbReference type="Pfam" id="PF00892">
    <property type="entry name" value="EamA"/>
    <property type="match status" value="1"/>
</dbReference>
<proteinExistence type="predicted"/>
<dbReference type="InterPro" id="IPR037185">
    <property type="entry name" value="EmrE-like"/>
</dbReference>
<comment type="caution">
    <text evidence="8">The sequence shown here is derived from an EMBL/GenBank/DDBJ whole genome shotgun (WGS) entry which is preliminary data.</text>
</comment>
<dbReference type="InterPro" id="IPR000620">
    <property type="entry name" value="EamA_dom"/>
</dbReference>
<dbReference type="Proteomes" id="UP001623330">
    <property type="component" value="Unassembled WGS sequence"/>
</dbReference>
<dbReference type="Pfam" id="PF13127">
    <property type="entry name" value="DUF3955"/>
    <property type="match status" value="1"/>
</dbReference>
<dbReference type="PANTHER" id="PTHR23051:SF0">
    <property type="entry name" value="SOLUTE CARRIER FAMILY 35 MEMBER F5"/>
    <property type="match status" value="1"/>
</dbReference>
<evidence type="ECO:0000259" key="6">
    <source>
        <dbReference type="Pfam" id="PF00892"/>
    </source>
</evidence>
<keyword evidence="3 5" id="KW-1133">Transmembrane helix</keyword>
<feature type="transmembrane region" description="Helical" evidence="5">
    <location>
        <begin position="269"/>
        <end position="294"/>
    </location>
</feature>
<evidence type="ECO:0000313" key="8">
    <source>
        <dbReference type="EMBL" id="KAL3231444.1"/>
    </source>
</evidence>
<evidence type="ECO:0000256" key="5">
    <source>
        <dbReference type="SAM" id="Phobius"/>
    </source>
</evidence>
<feature type="domain" description="DUF3955" evidence="7">
    <location>
        <begin position="11"/>
        <end position="56"/>
    </location>
</feature>
<feature type="transmembrane region" description="Helical" evidence="5">
    <location>
        <begin position="306"/>
        <end position="328"/>
    </location>
</feature>
<sequence>MMANSGVKRWTVGLFMLGVVIVLWVLSSFLINLIFEDGTYRKPFFITYLNTASFIFYLLPTFNNILRNYWSTGKPFIHEELLVEEEADDTIANLRSSPEQHRRRTSIEEASNPLLEAQNICRDAQLDRLSLPETIRLSAEFCILWFAANFVTNASLGYTSVASQTILSSTSSFFTLFIGALFKVETIDRVKVIGSMISFIGIMLVTKSDVHIPQNAHMPHGHEFKEPANRDKTLEIFFGNMLALSGALFYGLYSTLLKRKVKDESRINMKIFFGFVGLFTLAFLWPTLIIFHKFGWETFILPTDPLVISIILVNCLITFISDYCWAAAMLLTSPLTVTLGLSITIPLAMFGDFMFRHKTVPFLYFCGAILILGSFFIINRNSSEEEQNNNLARE</sequence>
<evidence type="ECO:0000256" key="4">
    <source>
        <dbReference type="ARBA" id="ARBA00023136"/>
    </source>
</evidence>
<evidence type="ECO:0000256" key="3">
    <source>
        <dbReference type="ARBA" id="ARBA00022989"/>
    </source>
</evidence>
<evidence type="ECO:0000256" key="1">
    <source>
        <dbReference type="ARBA" id="ARBA00004141"/>
    </source>
</evidence>
<feature type="transmembrane region" description="Helical" evidence="5">
    <location>
        <begin position="361"/>
        <end position="378"/>
    </location>
</feature>
<organism evidence="8 9">
    <name type="scientific">Nakaseomyces bracarensis</name>
    <dbReference type="NCBI Taxonomy" id="273131"/>
    <lineage>
        <taxon>Eukaryota</taxon>
        <taxon>Fungi</taxon>
        <taxon>Dikarya</taxon>
        <taxon>Ascomycota</taxon>
        <taxon>Saccharomycotina</taxon>
        <taxon>Saccharomycetes</taxon>
        <taxon>Saccharomycetales</taxon>
        <taxon>Saccharomycetaceae</taxon>
        <taxon>Nakaseomyces</taxon>
    </lineage>
</organism>
<reference evidence="8 9" key="1">
    <citation type="submission" date="2024-05" db="EMBL/GenBank/DDBJ databases">
        <title>Long read based assembly of the Candida bracarensis genome reveals expanded adhesin content.</title>
        <authorList>
            <person name="Marcet-Houben M."/>
            <person name="Ksiezopolska E."/>
            <person name="Gabaldon T."/>
        </authorList>
    </citation>
    <scope>NUCLEOTIDE SEQUENCE [LARGE SCALE GENOMIC DNA]</scope>
    <source>
        <strain evidence="8 9">CBM6</strain>
    </source>
</reference>
<gene>
    <name evidence="8" type="ORF">RNJ44_00479</name>
</gene>
<dbReference type="InterPro" id="IPR025016">
    <property type="entry name" value="DUF3955"/>
</dbReference>
<keyword evidence="9" id="KW-1185">Reference proteome</keyword>
<dbReference type="EMBL" id="JBEVYD010000007">
    <property type="protein sequence ID" value="KAL3231444.1"/>
    <property type="molecule type" value="Genomic_DNA"/>
</dbReference>
<feature type="transmembrane region" description="Helical" evidence="5">
    <location>
        <begin position="236"/>
        <end position="257"/>
    </location>
</feature>
<accession>A0ABR4NSP3</accession>
<evidence type="ECO:0000256" key="2">
    <source>
        <dbReference type="ARBA" id="ARBA00022692"/>
    </source>
</evidence>
<dbReference type="SUPFAM" id="SSF103481">
    <property type="entry name" value="Multidrug resistance efflux transporter EmrE"/>
    <property type="match status" value="2"/>
</dbReference>
<name>A0ABR4NSP3_9SACH</name>
<comment type="subcellular location">
    <subcellularLocation>
        <location evidence="1">Membrane</location>
        <topology evidence="1">Multi-pass membrane protein</topology>
    </subcellularLocation>
</comment>
<evidence type="ECO:0000259" key="7">
    <source>
        <dbReference type="Pfam" id="PF13127"/>
    </source>
</evidence>
<keyword evidence="2 5" id="KW-0812">Transmembrane</keyword>
<feature type="domain" description="EamA" evidence="6">
    <location>
        <begin position="142"/>
        <end position="206"/>
    </location>
</feature>